<keyword evidence="5" id="KW-1185">Reference proteome</keyword>
<evidence type="ECO:0000256" key="2">
    <source>
        <dbReference type="SAM" id="MobiDB-lite"/>
    </source>
</evidence>
<name>I7MJ91_TETTS</name>
<dbReference type="PROSITE" id="PS00028">
    <property type="entry name" value="ZINC_FINGER_C2H2_1"/>
    <property type="match status" value="2"/>
</dbReference>
<feature type="region of interest" description="Disordered" evidence="2">
    <location>
        <begin position="1"/>
        <end position="27"/>
    </location>
</feature>
<dbReference type="SMART" id="SM00384">
    <property type="entry name" value="AT_hook"/>
    <property type="match status" value="2"/>
</dbReference>
<feature type="compositionally biased region" description="Polar residues" evidence="2">
    <location>
        <begin position="9"/>
        <end position="20"/>
    </location>
</feature>
<dbReference type="Proteomes" id="UP000009168">
    <property type="component" value="Unassembled WGS sequence"/>
</dbReference>
<dbReference type="Pfam" id="PF00096">
    <property type="entry name" value="zf-C2H2"/>
    <property type="match status" value="1"/>
</dbReference>
<feature type="domain" description="C2H2-type" evidence="3">
    <location>
        <begin position="155"/>
        <end position="183"/>
    </location>
</feature>
<dbReference type="GO" id="GO:0008270">
    <property type="term" value="F:zinc ion binding"/>
    <property type="evidence" value="ECO:0007669"/>
    <property type="project" value="UniProtKB-KW"/>
</dbReference>
<dbReference type="KEGG" id="tet:TTHERM_00128480"/>
<feature type="domain" description="C2H2-type" evidence="3">
    <location>
        <begin position="221"/>
        <end position="244"/>
    </location>
</feature>
<gene>
    <name evidence="4" type="ORF">TTHERM_00128480</name>
</gene>
<dbReference type="Gene3D" id="3.30.160.60">
    <property type="entry name" value="Classic Zinc Finger"/>
    <property type="match status" value="1"/>
</dbReference>
<protein>
    <submittedName>
        <fullName evidence="4">Zinc finger, C2H2 type protein</fullName>
    </submittedName>
</protein>
<keyword evidence="1" id="KW-0479">Metal-binding</keyword>
<evidence type="ECO:0000256" key="1">
    <source>
        <dbReference type="PROSITE-ProRule" id="PRU00042"/>
    </source>
</evidence>
<dbReference type="SMART" id="SM00355">
    <property type="entry name" value="ZnF_C2H2"/>
    <property type="match status" value="2"/>
</dbReference>
<accession>I7MJ91</accession>
<evidence type="ECO:0000259" key="3">
    <source>
        <dbReference type="PROSITE" id="PS50157"/>
    </source>
</evidence>
<reference evidence="5" key="1">
    <citation type="journal article" date="2006" name="PLoS Biol.">
        <title>Macronuclear genome sequence of the ciliate Tetrahymena thermophila, a model eukaryote.</title>
        <authorList>
            <person name="Eisen J.A."/>
            <person name="Coyne R.S."/>
            <person name="Wu M."/>
            <person name="Wu D."/>
            <person name="Thiagarajan M."/>
            <person name="Wortman J.R."/>
            <person name="Badger J.H."/>
            <person name="Ren Q."/>
            <person name="Amedeo P."/>
            <person name="Jones K.M."/>
            <person name="Tallon L.J."/>
            <person name="Delcher A.L."/>
            <person name="Salzberg S.L."/>
            <person name="Silva J.C."/>
            <person name="Haas B.J."/>
            <person name="Majoros W.H."/>
            <person name="Farzad M."/>
            <person name="Carlton J.M."/>
            <person name="Smith R.K. Jr."/>
            <person name="Garg J."/>
            <person name="Pearlman R.E."/>
            <person name="Karrer K.M."/>
            <person name="Sun L."/>
            <person name="Manning G."/>
            <person name="Elde N.C."/>
            <person name="Turkewitz A.P."/>
            <person name="Asai D.J."/>
            <person name="Wilkes D.E."/>
            <person name="Wang Y."/>
            <person name="Cai H."/>
            <person name="Collins K."/>
            <person name="Stewart B.A."/>
            <person name="Lee S.R."/>
            <person name="Wilamowska K."/>
            <person name="Weinberg Z."/>
            <person name="Ruzzo W.L."/>
            <person name="Wloga D."/>
            <person name="Gaertig J."/>
            <person name="Frankel J."/>
            <person name="Tsao C.-C."/>
            <person name="Gorovsky M.A."/>
            <person name="Keeling P.J."/>
            <person name="Waller R.F."/>
            <person name="Patron N.J."/>
            <person name="Cherry J.M."/>
            <person name="Stover N.A."/>
            <person name="Krieger C.J."/>
            <person name="del Toro C."/>
            <person name="Ryder H.F."/>
            <person name="Williamson S.C."/>
            <person name="Barbeau R.A."/>
            <person name="Hamilton E.P."/>
            <person name="Orias E."/>
        </authorList>
    </citation>
    <scope>NUCLEOTIDE SEQUENCE [LARGE SCALE GENOMIC DNA]</scope>
    <source>
        <strain evidence="5">SB210</strain>
    </source>
</reference>
<dbReference type="HOGENOM" id="CLU_958071_0_0_1"/>
<dbReference type="InParanoid" id="I7MJ91"/>
<organism evidence="4 5">
    <name type="scientific">Tetrahymena thermophila (strain SB210)</name>
    <dbReference type="NCBI Taxonomy" id="312017"/>
    <lineage>
        <taxon>Eukaryota</taxon>
        <taxon>Sar</taxon>
        <taxon>Alveolata</taxon>
        <taxon>Ciliophora</taxon>
        <taxon>Intramacronucleata</taxon>
        <taxon>Oligohymenophorea</taxon>
        <taxon>Hymenostomatida</taxon>
        <taxon>Tetrahymenina</taxon>
        <taxon>Tetrahymenidae</taxon>
        <taxon>Tetrahymena</taxon>
    </lineage>
</organism>
<proteinExistence type="predicted"/>
<keyword evidence="1" id="KW-0862">Zinc</keyword>
<dbReference type="EMBL" id="GG662699">
    <property type="protein sequence ID" value="EAR96084.1"/>
    <property type="molecule type" value="Genomic_DNA"/>
</dbReference>
<dbReference type="GeneID" id="7834224"/>
<sequence>MFQSFDDLNLSQHEYQQQDSPPERNYQYDYDEYGWTEKSMIRLCYDQNPNINSPYTLHKKKVLYELQLNSMCFENLEEENQSPSQNSFHFINDACSQRPIACNDSSQILVEGQQKNAHEQENLFIDTNSTYHIKDQYTQSLCQALEGEDPSKSKWVCKLCQKRCSSQGAITNHLKVIHFNLKKSDKFLFNIYDYILNRRSPRGRVKGSKTIKQSEKKKSNYKCSSCFQSFTQYGGLKSHIQIVHKIVEQKEIKRYFTISRGVGRPPKNDNKIVETIKRKRGRPQKIKFQQI</sequence>
<evidence type="ECO:0000313" key="4">
    <source>
        <dbReference type="EMBL" id="EAR96084.1"/>
    </source>
</evidence>
<dbReference type="InterPro" id="IPR013087">
    <property type="entry name" value="Znf_C2H2_type"/>
</dbReference>
<dbReference type="GO" id="GO:0003677">
    <property type="term" value="F:DNA binding"/>
    <property type="evidence" value="ECO:0007669"/>
    <property type="project" value="InterPro"/>
</dbReference>
<dbReference type="PROSITE" id="PS50157">
    <property type="entry name" value="ZINC_FINGER_C2H2_2"/>
    <property type="match status" value="2"/>
</dbReference>
<dbReference type="AlphaFoldDB" id="I7MJ91"/>
<dbReference type="InterPro" id="IPR017956">
    <property type="entry name" value="AT_hook_DNA-bd_motif"/>
</dbReference>
<keyword evidence="1" id="KW-0863">Zinc-finger</keyword>
<evidence type="ECO:0000313" key="5">
    <source>
        <dbReference type="Proteomes" id="UP000009168"/>
    </source>
</evidence>
<dbReference type="RefSeq" id="XP_001016329.1">
    <property type="nucleotide sequence ID" value="XM_001016329.1"/>
</dbReference>